<dbReference type="Gene3D" id="1.10.10.10">
    <property type="entry name" value="Winged helix-like DNA-binding domain superfamily/Winged helix DNA-binding domain"/>
    <property type="match status" value="1"/>
</dbReference>
<evidence type="ECO:0000259" key="5">
    <source>
        <dbReference type="Pfam" id="PF04542"/>
    </source>
</evidence>
<dbReference type="InterPro" id="IPR014284">
    <property type="entry name" value="RNA_pol_sigma-70_dom"/>
</dbReference>
<dbReference type="Gene3D" id="1.10.1740.10">
    <property type="match status" value="1"/>
</dbReference>
<dbReference type="GO" id="GO:0016987">
    <property type="term" value="F:sigma factor activity"/>
    <property type="evidence" value="ECO:0007669"/>
    <property type="project" value="UniProtKB-KW"/>
</dbReference>
<accession>A0A2W2CM30</accession>
<comment type="similarity">
    <text evidence="1">Belongs to the sigma-70 factor family. ECF subfamily.</text>
</comment>
<dbReference type="EMBL" id="POTW01000062">
    <property type="protein sequence ID" value="PZF81253.1"/>
    <property type="molecule type" value="Genomic_DNA"/>
</dbReference>
<dbReference type="SUPFAM" id="SSF88659">
    <property type="entry name" value="Sigma3 and sigma4 domains of RNA polymerase sigma factors"/>
    <property type="match status" value="1"/>
</dbReference>
<feature type="domain" description="RNA polymerase sigma factor 70 region 4 type 2" evidence="6">
    <location>
        <begin position="107"/>
        <end position="159"/>
    </location>
</feature>
<evidence type="ECO:0000259" key="7">
    <source>
        <dbReference type="Pfam" id="PF20239"/>
    </source>
</evidence>
<keyword evidence="3" id="KW-0731">Sigma factor</keyword>
<feature type="domain" description="DUF6596" evidence="7">
    <location>
        <begin position="175"/>
        <end position="276"/>
    </location>
</feature>
<sequence>MREQGGHVLALLAARFDDVDLADDCVQDALVQAVETWTAQGIPANPPGWLYTVAHNRAVDRLRRAAAAERRLRAAAPQLIPSPLDPDEEREELVVDEREVGDEQLRLMLLCCHPALDRDTQVALTLRLVGGLTTAEIASAYLVPEPTLAQRIVRAKRKIRAAGIPLRVPARLEERVGALLSVLLLIFNEGYLSRGGHADAVRVDLADAAIGLTERTLRLLPGHPEVEGLLALQLYHRARMSGRLDAAGDLVLLERQDRTAWDGALIARANTLLARALDRNVPGPCQVQAFIASLHANAPTAADTDWPAIAHAYTRLAELAPSPVVTLNRAVAIAMADGPRAGLAVLDGAGGLERYHLWHAARAELLARAGEPERAREGFERALRLTSNPAEQRHLRGRIRELSPRT</sequence>
<evidence type="ECO:0000256" key="2">
    <source>
        <dbReference type="ARBA" id="ARBA00023015"/>
    </source>
</evidence>
<evidence type="ECO:0000313" key="9">
    <source>
        <dbReference type="Proteomes" id="UP000248764"/>
    </source>
</evidence>
<evidence type="ECO:0000256" key="1">
    <source>
        <dbReference type="ARBA" id="ARBA00010641"/>
    </source>
</evidence>
<proteinExistence type="inferred from homology"/>
<dbReference type="GO" id="GO:0003677">
    <property type="term" value="F:DNA binding"/>
    <property type="evidence" value="ECO:0007669"/>
    <property type="project" value="InterPro"/>
</dbReference>
<dbReference type="Proteomes" id="UP000248764">
    <property type="component" value="Unassembled WGS sequence"/>
</dbReference>
<name>A0A2W2CM30_9ACTN</name>
<dbReference type="NCBIfam" id="TIGR02937">
    <property type="entry name" value="sigma70-ECF"/>
    <property type="match status" value="1"/>
</dbReference>
<dbReference type="GO" id="GO:0006352">
    <property type="term" value="P:DNA-templated transcription initiation"/>
    <property type="evidence" value="ECO:0007669"/>
    <property type="project" value="InterPro"/>
</dbReference>
<dbReference type="InterPro" id="IPR013324">
    <property type="entry name" value="RNA_pol_sigma_r3/r4-like"/>
</dbReference>
<dbReference type="Pfam" id="PF08281">
    <property type="entry name" value="Sigma70_r4_2"/>
    <property type="match status" value="1"/>
</dbReference>
<feature type="domain" description="RNA polymerase sigma-70 region 2" evidence="5">
    <location>
        <begin position="7"/>
        <end position="66"/>
    </location>
</feature>
<evidence type="ECO:0000256" key="3">
    <source>
        <dbReference type="ARBA" id="ARBA00023082"/>
    </source>
</evidence>
<dbReference type="InterPro" id="IPR013325">
    <property type="entry name" value="RNA_pol_sigma_r2"/>
</dbReference>
<keyword evidence="4" id="KW-0804">Transcription</keyword>
<keyword evidence="9" id="KW-1185">Reference proteome</keyword>
<dbReference type="Pfam" id="PF20239">
    <property type="entry name" value="DUF6596"/>
    <property type="match status" value="1"/>
</dbReference>
<protein>
    <submittedName>
        <fullName evidence="8">RNA polymerase</fullName>
    </submittedName>
</protein>
<organism evidence="8 9">
    <name type="scientific">Jiangella anatolica</name>
    <dbReference type="NCBI Taxonomy" id="2670374"/>
    <lineage>
        <taxon>Bacteria</taxon>
        <taxon>Bacillati</taxon>
        <taxon>Actinomycetota</taxon>
        <taxon>Actinomycetes</taxon>
        <taxon>Jiangellales</taxon>
        <taxon>Jiangellaceae</taxon>
        <taxon>Jiangella</taxon>
    </lineage>
</organism>
<comment type="caution">
    <text evidence="8">The sequence shown here is derived from an EMBL/GenBank/DDBJ whole genome shotgun (WGS) entry which is preliminary data.</text>
</comment>
<gene>
    <name evidence="8" type="ORF">C1I92_21950</name>
</gene>
<reference evidence="8 9" key="1">
    <citation type="submission" date="2018-01" db="EMBL/GenBank/DDBJ databases">
        <title>Draft genome sequence of Jiangella sp. GTF31.</title>
        <authorList>
            <person name="Sahin N."/>
            <person name="Ay H."/>
            <person name="Saygin H."/>
        </authorList>
    </citation>
    <scope>NUCLEOTIDE SEQUENCE [LARGE SCALE GENOMIC DNA]</scope>
    <source>
        <strain evidence="8 9">GTF31</strain>
    </source>
</reference>
<dbReference type="InterPro" id="IPR036388">
    <property type="entry name" value="WH-like_DNA-bd_sf"/>
</dbReference>
<evidence type="ECO:0000259" key="6">
    <source>
        <dbReference type="Pfam" id="PF08281"/>
    </source>
</evidence>
<dbReference type="PANTHER" id="PTHR47756:SF2">
    <property type="entry name" value="BLL6612 PROTEIN"/>
    <property type="match status" value="1"/>
</dbReference>
<dbReference type="InterPro" id="IPR046531">
    <property type="entry name" value="DUF6596"/>
</dbReference>
<dbReference type="InterPro" id="IPR007627">
    <property type="entry name" value="RNA_pol_sigma70_r2"/>
</dbReference>
<evidence type="ECO:0000256" key="4">
    <source>
        <dbReference type="ARBA" id="ARBA00023163"/>
    </source>
</evidence>
<keyword evidence="2" id="KW-0805">Transcription regulation</keyword>
<dbReference type="Pfam" id="PF04542">
    <property type="entry name" value="Sigma70_r2"/>
    <property type="match status" value="1"/>
</dbReference>
<dbReference type="SUPFAM" id="SSF88946">
    <property type="entry name" value="Sigma2 domain of RNA polymerase sigma factors"/>
    <property type="match status" value="1"/>
</dbReference>
<dbReference type="AlphaFoldDB" id="A0A2W2CM30"/>
<evidence type="ECO:0000313" key="8">
    <source>
        <dbReference type="EMBL" id="PZF81253.1"/>
    </source>
</evidence>
<dbReference type="PANTHER" id="PTHR47756">
    <property type="entry name" value="BLL6612 PROTEIN-RELATED"/>
    <property type="match status" value="1"/>
</dbReference>
<dbReference type="RefSeq" id="WP_111256790.1">
    <property type="nucleotide sequence ID" value="NZ_POTW01000062.1"/>
</dbReference>
<dbReference type="InterPro" id="IPR013249">
    <property type="entry name" value="RNA_pol_sigma70_r4_t2"/>
</dbReference>